<evidence type="ECO:0000313" key="2">
    <source>
        <dbReference type="Proteomes" id="UP000254712"/>
    </source>
</evidence>
<name>A0A379WLI2_SALET</name>
<organism evidence="1 2">
    <name type="scientific">Salmonella enterica I</name>
    <dbReference type="NCBI Taxonomy" id="59201"/>
    <lineage>
        <taxon>Bacteria</taxon>
        <taxon>Pseudomonadati</taxon>
        <taxon>Pseudomonadota</taxon>
        <taxon>Gammaproteobacteria</taxon>
        <taxon>Enterobacterales</taxon>
        <taxon>Enterobacteriaceae</taxon>
        <taxon>Salmonella</taxon>
    </lineage>
</organism>
<evidence type="ECO:0000313" key="1">
    <source>
        <dbReference type="EMBL" id="SUH34863.1"/>
    </source>
</evidence>
<reference evidence="1 2" key="1">
    <citation type="submission" date="2018-06" db="EMBL/GenBank/DDBJ databases">
        <authorList>
            <consortium name="Pathogen Informatics"/>
            <person name="Doyle S."/>
        </authorList>
    </citation>
    <scope>NUCLEOTIDE SEQUENCE [LARGE SCALE GENOMIC DNA]</scope>
    <source>
        <strain evidence="1 2">NCTC8261</strain>
    </source>
</reference>
<dbReference type="Proteomes" id="UP000254712">
    <property type="component" value="Unassembled WGS sequence"/>
</dbReference>
<sequence>MQGIIQILYERAVQARSRFYSLWIDWRDGGRRFYFFRLVASFQFAEALLQQRQFFPVRSKNLSLDIKLFAAHQIETRQLRLQRLTDFFLRYLPPNSRIPFGIDS</sequence>
<dbReference type="EMBL" id="UGXT01000002">
    <property type="protein sequence ID" value="SUH34863.1"/>
    <property type="molecule type" value="Genomic_DNA"/>
</dbReference>
<gene>
    <name evidence="1" type="ORF">NCTC8261_01065</name>
</gene>
<protein>
    <submittedName>
        <fullName evidence="1">Uncharacterized protein</fullName>
    </submittedName>
</protein>
<proteinExistence type="predicted"/>
<dbReference type="AlphaFoldDB" id="A0A379WLI2"/>
<accession>A0A379WLI2</accession>